<evidence type="ECO:0000259" key="2">
    <source>
        <dbReference type="SMART" id="SM00065"/>
    </source>
</evidence>
<sequence length="557" mass="58880">MVYPDGRTLAAAAAAVPRADAAPLGDGGPPWQAPEGFWPGLLDGIAEAVVAVDLQGVVRSANVVAQQLLPIVIGKVVDGGGALPEALRSEANAFEIDHDDRRLHGRKVALSGLSVWYVRDVTEQTMRVDALLAERWRSAFLAEASRRLSGSLNRDRVARTATLLAVPALGDCAIVFLPGSRGRTLWYRFAGEAGEEGNVHGVIEAGGLPEDSPITEGLAGLPVGDDPRLVEHLRWLLPKDFSRTGSALLLPLPGHAQPAGVLAVVRSAGRAGFEPVEQHLIRQFAVRTGSAIASAALYTEQAQTADLLQASLLPEALPELDEVAFGAAYRAARERLRIGGDFYDVFAGPDGHWTFLLGDVCGKGVEAAVHTGQARQTVHALRLLESRPAKLLELLNQAVFSRERPQLTTLVIGSVRPSPRGGLDIALASGGHPAPFVVRSDGRVEEVEVSGLAIGVVPVATFVQVAVRLEPGDSLVAYSDGVTEARGGPTGLEFYGPDRLASVLANYAGAPAAAMAQRIEQTVGDWLGGREHDDIAVLVIQAKPAHKRRHLVGVPNQ</sequence>
<dbReference type="Pfam" id="PF07228">
    <property type="entry name" value="SpoIIE"/>
    <property type="match status" value="1"/>
</dbReference>
<name>A0A8J3Q971_9ACTN</name>
<feature type="domain" description="PPM-type phosphatase" evidence="3">
    <location>
        <begin position="320"/>
        <end position="542"/>
    </location>
</feature>
<dbReference type="Proteomes" id="UP000612899">
    <property type="component" value="Unassembled WGS sequence"/>
</dbReference>
<evidence type="ECO:0000313" key="5">
    <source>
        <dbReference type="Proteomes" id="UP000612899"/>
    </source>
</evidence>
<protein>
    <recommendedName>
        <fullName evidence="6">Serine/threonine-protein phosphatase</fullName>
    </recommendedName>
</protein>
<dbReference type="SMART" id="SM00331">
    <property type="entry name" value="PP2C_SIG"/>
    <property type="match status" value="1"/>
</dbReference>
<proteinExistence type="predicted"/>
<dbReference type="GO" id="GO:0016791">
    <property type="term" value="F:phosphatase activity"/>
    <property type="evidence" value="ECO:0007669"/>
    <property type="project" value="TreeGrafter"/>
</dbReference>
<keyword evidence="5" id="KW-1185">Reference proteome</keyword>
<evidence type="ECO:0000313" key="4">
    <source>
        <dbReference type="EMBL" id="GIH05764.1"/>
    </source>
</evidence>
<evidence type="ECO:0000256" key="1">
    <source>
        <dbReference type="ARBA" id="ARBA00022801"/>
    </source>
</evidence>
<dbReference type="SUPFAM" id="SSF81606">
    <property type="entry name" value="PP2C-like"/>
    <property type="match status" value="1"/>
</dbReference>
<feature type="domain" description="GAF" evidence="2">
    <location>
        <begin position="153"/>
        <end position="302"/>
    </location>
</feature>
<dbReference type="PANTHER" id="PTHR43156:SF2">
    <property type="entry name" value="STAGE II SPORULATION PROTEIN E"/>
    <property type="match status" value="1"/>
</dbReference>
<dbReference type="EMBL" id="BONY01000021">
    <property type="protein sequence ID" value="GIH05764.1"/>
    <property type="molecule type" value="Genomic_DNA"/>
</dbReference>
<dbReference type="InterPro" id="IPR001932">
    <property type="entry name" value="PPM-type_phosphatase-like_dom"/>
</dbReference>
<dbReference type="InterPro" id="IPR036457">
    <property type="entry name" value="PPM-type-like_dom_sf"/>
</dbReference>
<dbReference type="SMART" id="SM00065">
    <property type="entry name" value="GAF"/>
    <property type="match status" value="1"/>
</dbReference>
<dbReference type="InterPro" id="IPR029016">
    <property type="entry name" value="GAF-like_dom_sf"/>
</dbReference>
<keyword evidence="1" id="KW-0378">Hydrolase</keyword>
<dbReference type="Gene3D" id="3.30.450.40">
    <property type="match status" value="1"/>
</dbReference>
<dbReference type="SUPFAM" id="SSF55781">
    <property type="entry name" value="GAF domain-like"/>
    <property type="match status" value="1"/>
</dbReference>
<dbReference type="PANTHER" id="PTHR43156">
    <property type="entry name" value="STAGE II SPORULATION PROTEIN E-RELATED"/>
    <property type="match status" value="1"/>
</dbReference>
<dbReference type="InterPro" id="IPR003018">
    <property type="entry name" value="GAF"/>
</dbReference>
<reference evidence="4" key="1">
    <citation type="submission" date="2021-01" db="EMBL/GenBank/DDBJ databases">
        <title>Whole genome shotgun sequence of Rhizocola hellebori NBRC 109834.</title>
        <authorList>
            <person name="Komaki H."/>
            <person name="Tamura T."/>
        </authorList>
    </citation>
    <scope>NUCLEOTIDE SEQUENCE</scope>
    <source>
        <strain evidence="4">NBRC 109834</strain>
    </source>
</reference>
<comment type="caution">
    <text evidence="4">The sequence shown here is derived from an EMBL/GenBank/DDBJ whole genome shotgun (WGS) entry which is preliminary data.</text>
</comment>
<organism evidence="4 5">
    <name type="scientific">Rhizocola hellebori</name>
    <dbReference type="NCBI Taxonomy" id="1392758"/>
    <lineage>
        <taxon>Bacteria</taxon>
        <taxon>Bacillati</taxon>
        <taxon>Actinomycetota</taxon>
        <taxon>Actinomycetes</taxon>
        <taxon>Micromonosporales</taxon>
        <taxon>Micromonosporaceae</taxon>
        <taxon>Rhizocola</taxon>
    </lineage>
</organism>
<dbReference type="Gene3D" id="3.60.40.10">
    <property type="entry name" value="PPM-type phosphatase domain"/>
    <property type="match status" value="1"/>
</dbReference>
<evidence type="ECO:0000259" key="3">
    <source>
        <dbReference type="SMART" id="SM00331"/>
    </source>
</evidence>
<accession>A0A8J3Q971</accession>
<evidence type="ECO:0008006" key="6">
    <source>
        <dbReference type="Google" id="ProtNLM"/>
    </source>
</evidence>
<dbReference type="AlphaFoldDB" id="A0A8J3Q971"/>
<dbReference type="InterPro" id="IPR052016">
    <property type="entry name" value="Bact_Sigma-Reg"/>
</dbReference>
<gene>
    <name evidence="4" type="ORF">Rhe02_38310</name>
</gene>